<gene>
    <name evidence="2" type="ORF">ACFFU4_00510</name>
</gene>
<protein>
    <submittedName>
        <fullName evidence="2">Uncharacterized protein</fullName>
    </submittedName>
</protein>
<dbReference type="EMBL" id="JBHMEC010000001">
    <property type="protein sequence ID" value="MFB9148228.1"/>
    <property type="molecule type" value="Genomic_DNA"/>
</dbReference>
<keyword evidence="3" id="KW-1185">Reference proteome</keyword>
<dbReference type="RefSeq" id="WP_377065944.1">
    <property type="nucleotide sequence ID" value="NZ_JBHMEC010000001.1"/>
</dbReference>
<proteinExistence type="predicted"/>
<name>A0ABV5HVE1_9RHOB</name>
<reference evidence="2 3" key="1">
    <citation type="submission" date="2024-09" db="EMBL/GenBank/DDBJ databases">
        <authorList>
            <person name="Sun Q."/>
            <person name="Mori K."/>
        </authorList>
    </citation>
    <scope>NUCLEOTIDE SEQUENCE [LARGE SCALE GENOMIC DNA]</scope>
    <source>
        <strain evidence="2 3">CECT 9424</strain>
    </source>
</reference>
<evidence type="ECO:0000256" key="1">
    <source>
        <dbReference type="SAM" id="Phobius"/>
    </source>
</evidence>
<evidence type="ECO:0000313" key="3">
    <source>
        <dbReference type="Proteomes" id="UP001589670"/>
    </source>
</evidence>
<accession>A0ABV5HVE1</accession>
<comment type="caution">
    <text evidence="2">The sequence shown here is derived from an EMBL/GenBank/DDBJ whole genome shotgun (WGS) entry which is preliminary data.</text>
</comment>
<feature type="transmembrane region" description="Helical" evidence="1">
    <location>
        <begin position="70"/>
        <end position="93"/>
    </location>
</feature>
<keyword evidence="1" id="KW-1133">Transmembrane helix</keyword>
<feature type="transmembrane region" description="Helical" evidence="1">
    <location>
        <begin position="99"/>
        <end position="115"/>
    </location>
</feature>
<evidence type="ECO:0000313" key="2">
    <source>
        <dbReference type="EMBL" id="MFB9148228.1"/>
    </source>
</evidence>
<dbReference type="Proteomes" id="UP001589670">
    <property type="component" value="Unassembled WGS sequence"/>
</dbReference>
<keyword evidence="1" id="KW-0472">Membrane</keyword>
<keyword evidence="1" id="KW-0812">Transmembrane</keyword>
<sequence length="131" mass="13389">MTLATVLRLNAASCLGFGMLFLAMPGVVAAALGTPPAWLIAVLGAGLIGNAALLWLSVRGGRVPRRAEVLFFSIGDAIWVAATLALILSGVWIVTPGGRVAALAVAVMVGALGFAQRRRLPNPDGTARSSL</sequence>
<organism evidence="2 3">
    <name type="scientific">Roseovarius ramblicola</name>
    <dbReference type="NCBI Taxonomy" id="2022336"/>
    <lineage>
        <taxon>Bacteria</taxon>
        <taxon>Pseudomonadati</taxon>
        <taxon>Pseudomonadota</taxon>
        <taxon>Alphaproteobacteria</taxon>
        <taxon>Rhodobacterales</taxon>
        <taxon>Roseobacteraceae</taxon>
        <taxon>Roseovarius</taxon>
    </lineage>
</organism>
<feature type="transmembrane region" description="Helical" evidence="1">
    <location>
        <begin position="40"/>
        <end position="58"/>
    </location>
</feature>